<reference evidence="2" key="2">
    <citation type="submission" date="2015-01" db="EMBL/GenBank/DDBJ databases">
        <title>Evolutionary Origins and Diversification of the Mycorrhizal Mutualists.</title>
        <authorList>
            <consortium name="DOE Joint Genome Institute"/>
            <consortium name="Mycorrhizal Genomics Consortium"/>
            <person name="Kohler A."/>
            <person name="Kuo A."/>
            <person name="Nagy L.G."/>
            <person name="Floudas D."/>
            <person name="Copeland A."/>
            <person name="Barry K.W."/>
            <person name="Cichocki N."/>
            <person name="Veneault-Fourrey C."/>
            <person name="LaButti K."/>
            <person name="Lindquist E.A."/>
            <person name="Lipzen A."/>
            <person name="Lundell T."/>
            <person name="Morin E."/>
            <person name="Murat C."/>
            <person name="Riley R."/>
            <person name="Ohm R."/>
            <person name="Sun H."/>
            <person name="Tunlid A."/>
            <person name="Henrissat B."/>
            <person name="Grigoriev I.V."/>
            <person name="Hibbett D.S."/>
            <person name="Martin F."/>
        </authorList>
    </citation>
    <scope>NUCLEOTIDE SEQUENCE [LARGE SCALE GENOMIC DNA]</scope>
    <source>
        <strain evidence="2">LaAM-08-1</strain>
    </source>
</reference>
<dbReference type="HOGENOM" id="CLU_2460754_0_0_1"/>
<sequence>VRELGNGGWDLETLVQNDLLPLEADVFGPFDETGEVSLGSDILANTKVLGVSLEQRVLLHLGGLARTKGGRSGFLLGSRFGFGLVIETK</sequence>
<accession>A0A0C9XPW1</accession>
<dbReference type="EMBL" id="KN838679">
    <property type="protein sequence ID" value="KIJ97987.1"/>
    <property type="molecule type" value="Genomic_DNA"/>
</dbReference>
<organism evidence="1 2">
    <name type="scientific">Laccaria amethystina LaAM-08-1</name>
    <dbReference type="NCBI Taxonomy" id="1095629"/>
    <lineage>
        <taxon>Eukaryota</taxon>
        <taxon>Fungi</taxon>
        <taxon>Dikarya</taxon>
        <taxon>Basidiomycota</taxon>
        <taxon>Agaricomycotina</taxon>
        <taxon>Agaricomycetes</taxon>
        <taxon>Agaricomycetidae</taxon>
        <taxon>Agaricales</taxon>
        <taxon>Agaricineae</taxon>
        <taxon>Hydnangiaceae</taxon>
        <taxon>Laccaria</taxon>
    </lineage>
</organism>
<keyword evidence="2" id="KW-1185">Reference proteome</keyword>
<dbReference type="Proteomes" id="UP000054477">
    <property type="component" value="Unassembled WGS sequence"/>
</dbReference>
<name>A0A0C9XPW1_9AGAR</name>
<proteinExistence type="predicted"/>
<dbReference type="AlphaFoldDB" id="A0A0C9XPW1"/>
<gene>
    <name evidence="1" type="ORF">K443DRAFT_681124</name>
</gene>
<evidence type="ECO:0000313" key="2">
    <source>
        <dbReference type="Proteomes" id="UP000054477"/>
    </source>
</evidence>
<evidence type="ECO:0000313" key="1">
    <source>
        <dbReference type="EMBL" id="KIJ97987.1"/>
    </source>
</evidence>
<feature type="non-terminal residue" evidence="1">
    <location>
        <position position="1"/>
    </location>
</feature>
<protein>
    <submittedName>
        <fullName evidence="1">Uncharacterized protein</fullName>
    </submittedName>
</protein>
<dbReference type="OrthoDB" id="10603701at2759"/>
<reference evidence="1 2" key="1">
    <citation type="submission" date="2014-04" db="EMBL/GenBank/DDBJ databases">
        <authorList>
            <consortium name="DOE Joint Genome Institute"/>
            <person name="Kuo A."/>
            <person name="Kohler A."/>
            <person name="Nagy L.G."/>
            <person name="Floudas D."/>
            <person name="Copeland A."/>
            <person name="Barry K.W."/>
            <person name="Cichocki N."/>
            <person name="Veneault-Fourrey C."/>
            <person name="LaButti K."/>
            <person name="Lindquist E.A."/>
            <person name="Lipzen A."/>
            <person name="Lundell T."/>
            <person name="Morin E."/>
            <person name="Murat C."/>
            <person name="Sun H."/>
            <person name="Tunlid A."/>
            <person name="Henrissat B."/>
            <person name="Grigoriev I.V."/>
            <person name="Hibbett D.S."/>
            <person name="Martin F."/>
            <person name="Nordberg H.P."/>
            <person name="Cantor M.N."/>
            <person name="Hua S.X."/>
        </authorList>
    </citation>
    <scope>NUCLEOTIDE SEQUENCE [LARGE SCALE GENOMIC DNA]</scope>
    <source>
        <strain evidence="1 2">LaAM-08-1</strain>
    </source>
</reference>